<feature type="domain" description="NodB homology" evidence="2">
    <location>
        <begin position="61"/>
        <end position="253"/>
    </location>
</feature>
<protein>
    <submittedName>
        <fullName evidence="3">Polysaccharide deacetylase</fullName>
    </submittedName>
</protein>
<evidence type="ECO:0000313" key="3">
    <source>
        <dbReference type="EMBL" id="KIU14071.1"/>
    </source>
</evidence>
<gene>
    <name evidence="3" type="ORF">TL10_26255</name>
</gene>
<keyword evidence="1" id="KW-0732">Signal</keyword>
<dbReference type="STRING" id="280871.TL10_26255"/>
<dbReference type="InterPro" id="IPR011330">
    <property type="entry name" value="Glyco_hydro/deAcase_b/a-brl"/>
</dbReference>
<dbReference type="PANTHER" id="PTHR10587:SF134">
    <property type="entry name" value="SECRETED PROTEIN"/>
    <property type="match status" value="1"/>
</dbReference>
<dbReference type="PROSITE" id="PS51677">
    <property type="entry name" value="NODB"/>
    <property type="match status" value="1"/>
</dbReference>
<keyword evidence="4" id="KW-1185">Reference proteome</keyword>
<dbReference type="Pfam" id="PF01522">
    <property type="entry name" value="Polysacc_deac_1"/>
    <property type="match status" value="1"/>
</dbReference>
<dbReference type="Gene3D" id="3.20.20.370">
    <property type="entry name" value="Glycoside hydrolase/deacetylase"/>
    <property type="match status" value="1"/>
</dbReference>
<dbReference type="InterPro" id="IPR006311">
    <property type="entry name" value="TAT_signal"/>
</dbReference>
<name>A0A0D1LDY5_9MYCO</name>
<accession>A0A0D1LDY5</accession>
<dbReference type="AlphaFoldDB" id="A0A0D1LDY5"/>
<comment type="caution">
    <text evidence="3">The sequence shown here is derived from an EMBL/GenBank/DDBJ whole genome shotgun (WGS) entry which is preliminary data.</text>
</comment>
<evidence type="ECO:0000259" key="2">
    <source>
        <dbReference type="PROSITE" id="PS51677"/>
    </source>
</evidence>
<dbReference type="EMBL" id="JXST01000053">
    <property type="protein sequence ID" value="KIU14071.1"/>
    <property type="molecule type" value="Genomic_DNA"/>
</dbReference>
<dbReference type="InterPro" id="IPR002509">
    <property type="entry name" value="NODB_dom"/>
</dbReference>
<feature type="chain" id="PRO_5002232721" evidence="1">
    <location>
        <begin position="27"/>
        <end position="253"/>
    </location>
</feature>
<dbReference type="InterPro" id="IPR050248">
    <property type="entry name" value="Polysacc_deacetylase_ArnD"/>
</dbReference>
<proteinExistence type="predicted"/>
<sequence length="253" mass="26307">MITRRAFLAAGAVAAGSLAVAARASAALDPAAVAGQYARRVPTQWGMALPGIVTSIPSNGRQIALTFDACRGGVDEALLDTLQRNNVPAVLFLNSRWVDQHPDRAVQLAANPLFEIGNHGTRHVPLSVSGRVAYGIAGTRSAAEVVDEVWGNQMKLTALTGKAPSWFRPGTAHYDDVAVQIVRDLGLQPLGFSVNGDCGATLPAARVRANVVGAQPGSVIISHMNHPGSGTAAGYAGAIADMRASGWEFVRPA</sequence>
<dbReference type="GO" id="GO:0005975">
    <property type="term" value="P:carbohydrate metabolic process"/>
    <property type="evidence" value="ECO:0007669"/>
    <property type="project" value="InterPro"/>
</dbReference>
<dbReference type="GO" id="GO:0016810">
    <property type="term" value="F:hydrolase activity, acting on carbon-nitrogen (but not peptide) bonds"/>
    <property type="evidence" value="ECO:0007669"/>
    <property type="project" value="InterPro"/>
</dbReference>
<organism evidence="3 4">
    <name type="scientific">Mycolicibacterium llatzerense</name>
    <dbReference type="NCBI Taxonomy" id="280871"/>
    <lineage>
        <taxon>Bacteria</taxon>
        <taxon>Bacillati</taxon>
        <taxon>Actinomycetota</taxon>
        <taxon>Actinomycetes</taxon>
        <taxon>Mycobacteriales</taxon>
        <taxon>Mycobacteriaceae</taxon>
        <taxon>Mycolicibacterium</taxon>
    </lineage>
</organism>
<reference evidence="3 4" key="1">
    <citation type="submission" date="2015-01" db="EMBL/GenBank/DDBJ databases">
        <title>Genome sequence of Mycobacterium llatzerense and Mycobacterium immunogenum recovered from brain abscess.</title>
        <authorList>
            <person name="Greninger A.L."/>
            <person name="Langelier C."/>
            <person name="Cunningham G."/>
            <person name="Chiu C.Y."/>
            <person name="Miller S."/>
        </authorList>
    </citation>
    <scope>NUCLEOTIDE SEQUENCE [LARGE SCALE GENOMIC DNA]</scope>
    <source>
        <strain evidence="3 4">CLUC14</strain>
    </source>
</reference>
<dbReference type="PANTHER" id="PTHR10587">
    <property type="entry name" value="GLYCOSYL TRANSFERASE-RELATED"/>
    <property type="match status" value="1"/>
</dbReference>
<evidence type="ECO:0000256" key="1">
    <source>
        <dbReference type="SAM" id="SignalP"/>
    </source>
</evidence>
<dbReference type="SUPFAM" id="SSF88713">
    <property type="entry name" value="Glycoside hydrolase/deacetylase"/>
    <property type="match status" value="1"/>
</dbReference>
<dbReference type="RefSeq" id="WP_043987965.1">
    <property type="nucleotide sequence ID" value="NZ_JXST01000053.1"/>
</dbReference>
<evidence type="ECO:0000313" key="4">
    <source>
        <dbReference type="Proteomes" id="UP000032221"/>
    </source>
</evidence>
<dbReference type="PATRIC" id="fig|280871.6.peg.5446"/>
<feature type="signal peptide" evidence="1">
    <location>
        <begin position="1"/>
        <end position="26"/>
    </location>
</feature>
<dbReference type="PROSITE" id="PS51318">
    <property type="entry name" value="TAT"/>
    <property type="match status" value="1"/>
</dbReference>
<dbReference type="Proteomes" id="UP000032221">
    <property type="component" value="Unassembled WGS sequence"/>
</dbReference>